<keyword evidence="2" id="KW-1185">Reference proteome</keyword>
<comment type="caution">
    <text evidence="1">The sequence shown here is derived from an EMBL/GenBank/DDBJ whole genome shotgun (WGS) entry which is preliminary data.</text>
</comment>
<gene>
    <name evidence="1" type="ORF">F889_02605</name>
</gene>
<dbReference type="OrthoDB" id="6694699at2"/>
<proteinExistence type="predicted"/>
<organism evidence="1 2">
    <name type="scientific">Acinetobacter colistiniresistens</name>
    <dbReference type="NCBI Taxonomy" id="280145"/>
    <lineage>
        <taxon>Bacteria</taxon>
        <taxon>Pseudomonadati</taxon>
        <taxon>Pseudomonadota</taxon>
        <taxon>Gammaproteobacteria</taxon>
        <taxon>Moraxellales</taxon>
        <taxon>Moraxellaceae</taxon>
        <taxon>Acinetobacter</taxon>
    </lineage>
</organism>
<name>N9QV73_9GAMM</name>
<dbReference type="PATRIC" id="fig|1217695.3.peg.2534"/>
<sequence length="108" mass="11780">MKLSILGTLPVALTVLVKGKAVTSREIEFSDIDSAELIKARSSGISGDYLQIHELCAKIKLVDSKGEKHAVPYDVLAFSTSANLKKLEELEYELLVKLQAESSENQSS</sequence>
<dbReference type="RefSeq" id="WP_005274906.1">
    <property type="nucleotide sequence ID" value="NZ_KB850195.1"/>
</dbReference>
<dbReference type="HOGENOM" id="CLU_170820_0_0_6"/>
<protein>
    <recommendedName>
        <fullName evidence="3">Phage tail assembly protein</fullName>
    </recommendedName>
</protein>
<dbReference type="Proteomes" id="UP000013009">
    <property type="component" value="Unassembled WGS sequence"/>
</dbReference>
<evidence type="ECO:0000313" key="2">
    <source>
        <dbReference type="Proteomes" id="UP000013009"/>
    </source>
</evidence>
<evidence type="ECO:0008006" key="3">
    <source>
        <dbReference type="Google" id="ProtNLM"/>
    </source>
</evidence>
<dbReference type="EMBL" id="APRZ01000017">
    <property type="protein sequence ID" value="ENX33941.1"/>
    <property type="molecule type" value="Genomic_DNA"/>
</dbReference>
<accession>N9QV73</accession>
<reference evidence="1 2" key="1">
    <citation type="submission" date="2013-02" db="EMBL/GenBank/DDBJ databases">
        <title>The Genome Sequence of Acinetobacter sp. NIPH 1859.</title>
        <authorList>
            <consortium name="The Broad Institute Genome Sequencing Platform"/>
            <consortium name="The Broad Institute Genome Sequencing Center for Infectious Disease"/>
            <person name="Cerqueira G."/>
            <person name="Feldgarden M."/>
            <person name="Courvalin P."/>
            <person name="Perichon B."/>
            <person name="Grillot-Courvalin C."/>
            <person name="Clermont D."/>
            <person name="Rocha E."/>
            <person name="Yoon E.-J."/>
            <person name="Nemec A."/>
            <person name="Walker B."/>
            <person name="Young S.K."/>
            <person name="Zeng Q."/>
            <person name="Gargeya S."/>
            <person name="Fitzgerald M."/>
            <person name="Haas B."/>
            <person name="Abouelleil A."/>
            <person name="Alvarado L."/>
            <person name="Arachchi H.M."/>
            <person name="Berlin A.M."/>
            <person name="Chapman S.B."/>
            <person name="Dewar J."/>
            <person name="Goldberg J."/>
            <person name="Griggs A."/>
            <person name="Gujja S."/>
            <person name="Hansen M."/>
            <person name="Howarth C."/>
            <person name="Imamovic A."/>
            <person name="Larimer J."/>
            <person name="McCowan C."/>
            <person name="Murphy C."/>
            <person name="Neiman D."/>
            <person name="Pearson M."/>
            <person name="Priest M."/>
            <person name="Roberts A."/>
            <person name="Saif S."/>
            <person name="Shea T."/>
            <person name="Sisk P."/>
            <person name="Sykes S."/>
            <person name="Wortman J."/>
            <person name="Nusbaum C."/>
            <person name="Birren B."/>
        </authorList>
    </citation>
    <scope>NUCLEOTIDE SEQUENCE [LARGE SCALE GENOMIC DNA]</scope>
    <source>
        <strain evidence="1 2">NIPH 1859</strain>
    </source>
</reference>
<dbReference type="AlphaFoldDB" id="N9QV73"/>
<evidence type="ECO:0000313" key="1">
    <source>
        <dbReference type="EMBL" id="ENX33941.1"/>
    </source>
</evidence>